<dbReference type="KEGG" id="xak:KIMC2_10490"/>
<evidence type="ECO:0000256" key="1">
    <source>
        <dbReference type="SAM" id="Phobius"/>
    </source>
</evidence>
<keyword evidence="1" id="KW-0812">Transmembrane</keyword>
<gene>
    <name evidence="2" type="ORF">KIMC2_10490</name>
</gene>
<accession>A0AAU9DIA9</accession>
<feature type="transmembrane region" description="Helical" evidence="1">
    <location>
        <begin position="173"/>
        <end position="190"/>
    </location>
</feature>
<keyword evidence="3" id="KW-1185">Reference proteome</keyword>
<evidence type="ECO:0000313" key="3">
    <source>
        <dbReference type="Proteomes" id="UP001321804"/>
    </source>
</evidence>
<feature type="transmembrane region" description="Helical" evidence="1">
    <location>
        <begin position="24"/>
        <end position="42"/>
    </location>
</feature>
<dbReference type="Proteomes" id="UP001321804">
    <property type="component" value="Chromosome"/>
</dbReference>
<feature type="transmembrane region" description="Helical" evidence="1">
    <location>
        <begin position="133"/>
        <end position="153"/>
    </location>
</feature>
<proteinExistence type="predicted"/>
<keyword evidence="1" id="KW-1133">Transmembrane helix</keyword>
<sequence>MNKEVESKSKIVNANFFKKNGSKIITFMFVLLILVYAMNMAFKRAAFVDFYAVDGDFQNYDAWRRILHGFVPFRDFSVYLGLGHLYIGALFTLIFGGTFASSLFVGVFLTITLTASIIFVIVKLITKNTNVSLLASTLFVVGYEVYPGVIDYLTKKIFSVSTNYITPGPSARILRGSCVILYFLIVFLIIKKLYFKSFLKFSICTSLFNGFLILFSNDTGISSFVASSLCFLILLIKKYKYDWKKI</sequence>
<feature type="transmembrane region" description="Helical" evidence="1">
    <location>
        <begin position="197"/>
        <end position="215"/>
    </location>
</feature>
<feature type="transmembrane region" description="Helical" evidence="1">
    <location>
        <begin position="221"/>
        <end position="239"/>
    </location>
</feature>
<organism evidence="2 3">
    <name type="scientific">Xylocopilactobacillus apis</name>
    <dbReference type="NCBI Taxonomy" id="2932183"/>
    <lineage>
        <taxon>Bacteria</taxon>
        <taxon>Bacillati</taxon>
        <taxon>Bacillota</taxon>
        <taxon>Bacilli</taxon>
        <taxon>Lactobacillales</taxon>
        <taxon>Lactobacillaceae</taxon>
        <taxon>Xylocopilactobacillus</taxon>
    </lineage>
</organism>
<feature type="transmembrane region" description="Helical" evidence="1">
    <location>
        <begin position="76"/>
        <end position="97"/>
    </location>
</feature>
<protein>
    <submittedName>
        <fullName evidence="2">Uncharacterized protein</fullName>
    </submittedName>
</protein>
<evidence type="ECO:0000313" key="2">
    <source>
        <dbReference type="EMBL" id="BDR56487.1"/>
    </source>
</evidence>
<dbReference type="EMBL" id="AP026801">
    <property type="protein sequence ID" value="BDR56487.1"/>
    <property type="molecule type" value="Genomic_DNA"/>
</dbReference>
<feature type="transmembrane region" description="Helical" evidence="1">
    <location>
        <begin position="103"/>
        <end position="126"/>
    </location>
</feature>
<name>A0AAU9DIA9_9LACO</name>
<keyword evidence="1" id="KW-0472">Membrane</keyword>
<dbReference type="AlphaFoldDB" id="A0AAU9DIA9"/>
<dbReference type="RefSeq" id="WP_317698437.1">
    <property type="nucleotide sequence ID" value="NZ_AP026801.1"/>
</dbReference>
<reference evidence="2 3" key="1">
    <citation type="journal article" date="2023" name="Microbiol. Spectr.">
        <title>Symbiosis of Carpenter Bees with Uncharacterized Lactic Acid Bacteria Showing NAD Auxotrophy.</title>
        <authorList>
            <person name="Kawasaki S."/>
            <person name="Ozawa K."/>
            <person name="Mori T."/>
            <person name="Yamamoto A."/>
            <person name="Ito M."/>
            <person name="Ohkuma M."/>
            <person name="Sakamoto M."/>
            <person name="Matsutani M."/>
        </authorList>
    </citation>
    <scope>NUCLEOTIDE SEQUENCE [LARGE SCALE GENOMIC DNA]</scope>
    <source>
        <strain evidence="2 3">KimC2</strain>
    </source>
</reference>